<reference evidence="2" key="1">
    <citation type="submission" date="2017-05" db="UniProtKB">
        <authorList>
            <consortium name="EnsemblMetazoa"/>
        </authorList>
    </citation>
    <scope>IDENTIFICATION</scope>
</reference>
<dbReference type="STRING" id="400682.A0A1X7SND5"/>
<dbReference type="AlphaFoldDB" id="A0A1X7SND5"/>
<dbReference type="OrthoDB" id="40048at2759"/>
<dbReference type="Pfam" id="PF23936">
    <property type="entry name" value="HB_ELP1"/>
    <property type="match status" value="1"/>
</dbReference>
<proteinExistence type="predicted"/>
<dbReference type="InterPro" id="IPR056169">
    <property type="entry name" value="HB_ELP1"/>
</dbReference>
<protein>
    <recommendedName>
        <fullName evidence="1">ELP1 three-helical bundle domain-containing protein</fullName>
    </recommendedName>
</protein>
<feature type="domain" description="ELP1 three-helical bundle" evidence="1">
    <location>
        <begin position="6"/>
        <end position="63"/>
    </location>
</feature>
<evidence type="ECO:0000259" key="1">
    <source>
        <dbReference type="Pfam" id="PF23936"/>
    </source>
</evidence>
<name>A0A1X7SND5_AMPQE</name>
<sequence length="78" mass="9134">MICSVTTSSYKQENFNCCRVMNKSAKNRRKADRKKHSLKEGSQYEDIALMEAIQDIINHANIIQVQLVIYEWQETLKV</sequence>
<evidence type="ECO:0000313" key="2">
    <source>
        <dbReference type="EnsemblMetazoa" id="Aqu2.1.03607_001"/>
    </source>
</evidence>
<organism evidence="2">
    <name type="scientific">Amphimedon queenslandica</name>
    <name type="common">Sponge</name>
    <dbReference type="NCBI Taxonomy" id="400682"/>
    <lineage>
        <taxon>Eukaryota</taxon>
        <taxon>Metazoa</taxon>
        <taxon>Porifera</taxon>
        <taxon>Demospongiae</taxon>
        <taxon>Heteroscleromorpha</taxon>
        <taxon>Haplosclerida</taxon>
        <taxon>Niphatidae</taxon>
        <taxon>Amphimedon</taxon>
    </lineage>
</organism>
<dbReference type="InParanoid" id="A0A1X7SND5"/>
<dbReference type="EnsemblMetazoa" id="Aqu2.1.03607_001">
    <property type="protein sequence ID" value="Aqu2.1.03607_001"/>
    <property type="gene ID" value="Aqu2.1.03607"/>
</dbReference>
<accession>A0A1X7SND5</accession>